<evidence type="ECO:0000259" key="1">
    <source>
        <dbReference type="Pfam" id="PF00561"/>
    </source>
</evidence>
<dbReference type="Gene3D" id="3.40.50.1820">
    <property type="entry name" value="alpha/beta hydrolase"/>
    <property type="match status" value="1"/>
</dbReference>
<dbReference type="PRINTS" id="PR00111">
    <property type="entry name" value="ABHYDROLASE"/>
</dbReference>
<dbReference type="Proteomes" id="UP000022835">
    <property type="component" value="Unassembled WGS sequence"/>
</dbReference>
<reference evidence="2" key="1">
    <citation type="submission" date="2014-05" db="EMBL/GenBank/DDBJ databases">
        <title>Genome sequence of Mycobacterium aromaticivorans strain JS19b1T (= DSM 45407T).</title>
        <authorList>
            <person name="Kwak Y."/>
            <person name="Park G.-S."/>
            <person name="Li Q.X."/>
            <person name="Lee S.-E."/>
            <person name="Shin J.-H."/>
        </authorList>
    </citation>
    <scope>NUCLEOTIDE SEQUENCE [LARGE SCALE GENOMIC DNA]</scope>
    <source>
        <strain evidence="2">JS19b1</strain>
    </source>
</reference>
<dbReference type="InterPro" id="IPR029058">
    <property type="entry name" value="AB_hydrolase_fold"/>
</dbReference>
<dbReference type="GO" id="GO:0016787">
    <property type="term" value="F:hydrolase activity"/>
    <property type="evidence" value="ECO:0007669"/>
    <property type="project" value="UniProtKB-KW"/>
</dbReference>
<organism evidence="2 3">
    <name type="scientific">Mycolicibacterium aromaticivorans JS19b1 = JCM 16368</name>
    <dbReference type="NCBI Taxonomy" id="1440774"/>
    <lineage>
        <taxon>Bacteria</taxon>
        <taxon>Bacillati</taxon>
        <taxon>Actinomycetota</taxon>
        <taxon>Actinomycetes</taxon>
        <taxon>Mycobacteriales</taxon>
        <taxon>Mycobacteriaceae</taxon>
        <taxon>Mycolicibacterium</taxon>
    </lineage>
</organism>
<sequence>MTELKYVRLHGELVAYQDSGHGPTLVMLHGIGSSSRTWRAVTPQLSERFRVVAPDLLGHGQSAKPRTDYSLGAFAVWLRNFLDELAIPRATIVGHSLGGGIGMQFVHQHPEYCERLSLIASGGLGAEVGLSLRLLASPAAELIAPLIAPKSVVAVGNRLLNRLDSVRPPQMATVETWEAYASLSDRPTRQAFLRTLRSVVDYRGQAVNARSRLDVTHGLPVSLVWGEQDPIIPVAHARAAHDALPGSRLLILPGVGHTPQLEAPAAVADSLEAFVNETAPWTPMATA</sequence>
<dbReference type="PANTHER" id="PTHR43798:SF33">
    <property type="entry name" value="HYDROLASE, PUTATIVE (AFU_ORTHOLOGUE AFUA_2G14860)-RELATED"/>
    <property type="match status" value="1"/>
</dbReference>
<protein>
    <submittedName>
        <fullName evidence="2">Alpha/beta hydrolase</fullName>
    </submittedName>
</protein>
<gene>
    <name evidence="2" type="ORF">Y900_015055</name>
</gene>
<comment type="caution">
    <text evidence="2">The sequence shown here is derived from an EMBL/GenBank/DDBJ whole genome shotgun (WGS) entry which is preliminary data.</text>
</comment>
<keyword evidence="3" id="KW-1185">Reference proteome</keyword>
<dbReference type="EMBL" id="JALN02000001">
    <property type="protein sequence ID" value="KDF00221.1"/>
    <property type="molecule type" value="Genomic_DNA"/>
</dbReference>
<evidence type="ECO:0000313" key="3">
    <source>
        <dbReference type="Proteomes" id="UP000022835"/>
    </source>
</evidence>
<dbReference type="GO" id="GO:0016020">
    <property type="term" value="C:membrane"/>
    <property type="evidence" value="ECO:0007669"/>
    <property type="project" value="TreeGrafter"/>
</dbReference>
<dbReference type="InterPro" id="IPR050266">
    <property type="entry name" value="AB_hydrolase_sf"/>
</dbReference>
<dbReference type="Pfam" id="PF00561">
    <property type="entry name" value="Abhydrolase_1"/>
    <property type="match status" value="1"/>
</dbReference>
<proteinExistence type="predicted"/>
<dbReference type="RefSeq" id="WP_036342806.1">
    <property type="nucleotide sequence ID" value="NZ_JALN02000001.1"/>
</dbReference>
<accession>A0A064CIS6</accession>
<dbReference type="STRING" id="1440774.Y900_015055"/>
<feature type="domain" description="AB hydrolase-1" evidence="1">
    <location>
        <begin position="23"/>
        <end position="264"/>
    </location>
</feature>
<dbReference type="SUPFAM" id="SSF53474">
    <property type="entry name" value="alpha/beta-Hydrolases"/>
    <property type="match status" value="1"/>
</dbReference>
<evidence type="ECO:0000313" key="2">
    <source>
        <dbReference type="EMBL" id="KDF00221.1"/>
    </source>
</evidence>
<dbReference type="OrthoDB" id="5495375at2"/>
<dbReference type="PANTHER" id="PTHR43798">
    <property type="entry name" value="MONOACYLGLYCEROL LIPASE"/>
    <property type="match status" value="1"/>
</dbReference>
<dbReference type="eggNOG" id="COG2267">
    <property type="taxonomic scope" value="Bacteria"/>
</dbReference>
<name>A0A064CIS6_9MYCO</name>
<dbReference type="AlphaFoldDB" id="A0A064CIS6"/>
<keyword evidence="2" id="KW-0378">Hydrolase</keyword>
<dbReference type="InterPro" id="IPR000073">
    <property type="entry name" value="AB_hydrolase_1"/>
</dbReference>